<dbReference type="Pfam" id="PF00271">
    <property type="entry name" value="Helicase_C"/>
    <property type="match status" value="1"/>
</dbReference>
<dbReference type="Proteomes" id="UP000181936">
    <property type="component" value="Chromosome"/>
</dbReference>
<keyword evidence="7" id="KW-0067">ATP-binding</keyword>
<organism evidence="7 8">
    <name type="scientific">Bacillus weihaiensis</name>
    <dbReference type="NCBI Taxonomy" id="1547283"/>
    <lineage>
        <taxon>Bacteria</taxon>
        <taxon>Bacillati</taxon>
        <taxon>Bacillota</taxon>
        <taxon>Bacilli</taxon>
        <taxon>Bacillales</taxon>
        <taxon>Bacillaceae</taxon>
        <taxon>Bacillus</taxon>
    </lineage>
</organism>
<evidence type="ECO:0000313" key="8">
    <source>
        <dbReference type="Proteomes" id="UP000181936"/>
    </source>
</evidence>
<dbReference type="EMBL" id="CP016020">
    <property type="protein sequence ID" value="APH05086.1"/>
    <property type="molecule type" value="Genomic_DNA"/>
</dbReference>
<feature type="domain" description="SWIM-type" evidence="4">
    <location>
        <begin position="50"/>
        <end position="89"/>
    </location>
</feature>
<dbReference type="Pfam" id="PF08455">
    <property type="entry name" value="SNF2_assoc"/>
    <property type="match status" value="1"/>
</dbReference>
<evidence type="ECO:0000259" key="5">
    <source>
        <dbReference type="PROSITE" id="PS51192"/>
    </source>
</evidence>
<dbReference type="AlphaFoldDB" id="A0A1L3MRX9"/>
<keyword evidence="8" id="KW-1185">Reference proteome</keyword>
<dbReference type="Gene3D" id="3.40.50.10810">
    <property type="entry name" value="Tandem AAA-ATPase domain"/>
    <property type="match status" value="1"/>
</dbReference>
<evidence type="ECO:0000259" key="6">
    <source>
        <dbReference type="PROSITE" id="PS51194"/>
    </source>
</evidence>
<dbReference type="InterPro" id="IPR007527">
    <property type="entry name" value="Znf_SWIM"/>
</dbReference>
<dbReference type="GO" id="GO:0016787">
    <property type="term" value="F:hydrolase activity"/>
    <property type="evidence" value="ECO:0007669"/>
    <property type="project" value="UniProtKB-KW"/>
</dbReference>
<feature type="domain" description="Helicase ATP-binding" evidence="5">
    <location>
        <begin position="595"/>
        <end position="758"/>
    </location>
</feature>
<evidence type="ECO:0000259" key="4">
    <source>
        <dbReference type="PROSITE" id="PS50966"/>
    </source>
</evidence>
<dbReference type="Gene3D" id="3.40.50.300">
    <property type="entry name" value="P-loop containing nucleotide triphosphate hydrolases"/>
    <property type="match status" value="1"/>
</dbReference>
<evidence type="ECO:0000256" key="1">
    <source>
        <dbReference type="ARBA" id="ARBA00022801"/>
    </source>
</evidence>
<dbReference type="FunFam" id="3.40.50.300:FF:000533">
    <property type="entry name" value="Helicase, Snf2 family"/>
    <property type="match status" value="1"/>
</dbReference>
<gene>
    <name evidence="7" type="ORF">A9C19_10175</name>
</gene>
<evidence type="ECO:0000256" key="2">
    <source>
        <dbReference type="PROSITE-ProRule" id="PRU00325"/>
    </source>
</evidence>
<dbReference type="SUPFAM" id="SSF52540">
    <property type="entry name" value="P-loop containing nucleoside triphosphate hydrolases"/>
    <property type="match status" value="2"/>
</dbReference>
<keyword evidence="3" id="KW-0175">Coiled coil</keyword>
<dbReference type="InterPro" id="IPR000330">
    <property type="entry name" value="SNF2_N"/>
</dbReference>
<sequence>MKITQQMIKARCGEVSFKKGDSFYRSNKVLIESYSEEECKAKVVVGSEEFNVFLVVPTNGKIHTECSCPKLASYNKDCQHVAAVLTAIQHKQSNDLFSLFQKESKKESGHQRHFETREVLDTRFTFHLIDKAPNHHVIGVTLFINQLKVEKSRELLKRIKGSEPFRISSTFTYNPDNHCFEQSANQILWLLIDMIDNELSSTNEENALIVTPAAWRQIEEKLPLENTNVQDGEIFFKAYVRQEQLPLSFLLKKGDPEGYTLHTPSIHKAKVLVQYECVVIEGKLFRLNYHDCKRLSELKNMTKQAREFIPIMDNQLGFFLEKVVPGLKQLGNVLIDDNITNSLIKAPLVAKLYLDRVKNRLLAGLDFHYENIILSPFQKKEPSKLIVRDTKKEEIILSIMEEANFVKTEEGYYLQNEEQEYHFLTTLLPKLEKLTRIYATTAVRNRIFKGTFKPQIRVKMNKERTNWLEFTFDLKGIANEEIKEVLIALEQKRKYYRLRNGSLLSLETREVEEIQAFLRSAQVDGQDLLLGVSVPINQALELLDHVEGSSAFMLEASFQEFLDTLKNPGKLTFSIPDPLNTILKEYQKQGFNWMKTLSYYGFGGILADDMGLGKTIQSISFIQSELNTIRYEKKPVLIVSPSSVTYNWLHECKKFAPEIKAVVFDGPKQKRTELQSKWIDADVVITSYPLIRKDQKWYEKQRFSTVIFDEAQAFKNPLTQTAKAVKKIQAENRFALTGTPIENSREELWSIFHVVFPNLFLGLKEFSQLSKKAVTTRVRPFILRRMKEDVLDAFPKKKEITESVELLPEQKKLYTAYLAKLRHDTLKHLDKETFYKNRIKILAGLTRLRQICCHPQLFVDGYKGGSAKFNHLFTIVKEAKMAGRRVLIFSQFTKMLDLIGKELTENDTTFFYLDGQTEADERVKLCDRFNQGERDFFLISLKAGGTGLNLTGADTVILYDTWWNPAVEEQAADRAHRIGQKNTVHVIKLLTSGTIETKINDLQEKKRNLVEELLDFEKGELTSFNVDEVKELLK</sequence>
<proteinExistence type="predicted"/>
<dbReference type="CDD" id="cd18793">
    <property type="entry name" value="SF2_C_SNF"/>
    <property type="match status" value="1"/>
</dbReference>
<accession>A0A1L3MRX9</accession>
<dbReference type="InterPro" id="IPR013663">
    <property type="entry name" value="Helicase_SWF/SNF/SWI_bac"/>
</dbReference>
<dbReference type="STRING" id="1547283.A9C19_10175"/>
<dbReference type="InterPro" id="IPR014001">
    <property type="entry name" value="Helicase_ATP-bd"/>
</dbReference>
<dbReference type="InterPro" id="IPR049730">
    <property type="entry name" value="SNF2/RAD54-like_C"/>
</dbReference>
<dbReference type="GO" id="GO:0004386">
    <property type="term" value="F:helicase activity"/>
    <property type="evidence" value="ECO:0007669"/>
    <property type="project" value="UniProtKB-KW"/>
</dbReference>
<protein>
    <submittedName>
        <fullName evidence="7">Helicase SNF</fullName>
    </submittedName>
</protein>
<keyword evidence="2" id="KW-0479">Metal-binding</keyword>
<name>A0A1L3MRX9_9BACI</name>
<evidence type="ECO:0000256" key="3">
    <source>
        <dbReference type="SAM" id="Coils"/>
    </source>
</evidence>
<feature type="coiled-coil region" evidence="3">
    <location>
        <begin position="992"/>
        <end position="1019"/>
    </location>
</feature>
<dbReference type="OrthoDB" id="9760715at2"/>
<evidence type="ECO:0000313" key="7">
    <source>
        <dbReference type="EMBL" id="APH05086.1"/>
    </source>
</evidence>
<dbReference type="InterPro" id="IPR038718">
    <property type="entry name" value="SNF2-like_sf"/>
</dbReference>
<dbReference type="InterPro" id="IPR001650">
    <property type="entry name" value="Helicase_C-like"/>
</dbReference>
<keyword evidence="7" id="KW-0547">Nucleotide-binding</keyword>
<dbReference type="RefSeq" id="WP_072579879.1">
    <property type="nucleotide sequence ID" value="NZ_CP016020.1"/>
</dbReference>
<keyword evidence="7" id="KW-0347">Helicase</keyword>
<dbReference type="InterPro" id="IPR027417">
    <property type="entry name" value="P-loop_NTPase"/>
</dbReference>
<dbReference type="SMART" id="SM00490">
    <property type="entry name" value="HELICc"/>
    <property type="match status" value="1"/>
</dbReference>
<keyword evidence="2" id="KW-0862">Zinc</keyword>
<keyword evidence="2" id="KW-0863">Zinc-finger</keyword>
<keyword evidence="1" id="KW-0378">Hydrolase</keyword>
<dbReference type="PROSITE" id="PS51192">
    <property type="entry name" value="HELICASE_ATP_BIND_1"/>
    <property type="match status" value="1"/>
</dbReference>
<dbReference type="PROSITE" id="PS50966">
    <property type="entry name" value="ZF_SWIM"/>
    <property type="match status" value="1"/>
</dbReference>
<dbReference type="KEGG" id="bwh:A9C19_10175"/>
<dbReference type="PANTHER" id="PTHR10799">
    <property type="entry name" value="SNF2/RAD54 HELICASE FAMILY"/>
    <property type="match status" value="1"/>
</dbReference>
<dbReference type="Pfam" id="PF00176">
    <property type="entry name" value="SNF2-rel_dom"/>
    <property type="match status" value="1"/>
</dbReference>
<dbReference type="GO" id="GO:0005524">
    <property type="term" value="F:ATP binding"/>
    <property type="evidence" value="ECO:0007669"/>
    <property type="project" value="InterPro"/>
</dbReference>
<reference evidence="7 8" key="1">
    <citation type="journal article" date="2016" name="Sci. Rep.">
        <title>Complete genome sequence and transcriptomic analysis of a novel marine strain Bacillus weihaiensis reveals the mechanism of brown algae degradation.</title>
        <authorList>
            <person name="Zhu Y."/>
            <person name="Chen P."/>
            <person name="Bao Y."/>
            <person name="Men Y."/>
            <person name="Zeng Y."/>
            <person name="Yang J."/>
            <person name="Sun J."/>
            <person name="Sun Y."/>
        </authorList>
    </citation>
    <scope>NUCLEOTIDE SEQUENCE [LARGE SCALE GENOMIC DNA]</scope>
    <source>
        <strain evidence="7 8">Alg07</strain>
    </source>
</reference>
<dbReference type="GO" id="GO:0008270">
    <property type="term" value="F:zinc ion binding"/>
    <property type="evidence" value="ECO:0007669"/>
    <property type="project" value="UniProtKB-KW"/>
</dbReference>
<dbReference type="Pfam" id="PF04434">
    <property type="entry name" value="SWIM"/>
    <property type="match status" value="1"/>
</dbReference>
<dbReference type="SMART" id="SM00487">
    <property type="entry name" value="DEXDc"/>
    <property type="match status" value="1"/>
</dbReference>
<feature type="domain" description="Helicase C-terminal" evidence="6">
    <location>
        <begin position="868"/>
        <end position="1030"/>
    </location>
</feature>
<dbReference type="PROSITE" id="PS51194">
    <property type="entry name" value="HELICASE_CTER"/>
    <property type="match status" value="1"/>
</dbReference>